<keyword evidence="1" id="KW-0812">Transmembrane</keyword>
<feature type="transmembrane region" description="Helical" evidence="1">
    <location>
        <begin position="46"/>
        <end position="67"/>
    </location>
</feature>
<organism evidence="2 3">
    <name type="scientific">Candidatus Liptonbacteria bacterium CG11_big_fil_rev_8_21_14_0_20_35_14</name>
    <dbReference type="NCBI Taxonomy" id="1974634"/>
    <lineage>
        <taxon>Bacteria</taxon>
        <taxon>Candidatus Liptoniibacteriota</taxon>
    </lineage>
</organism>
<keyword evidence="1" id="KW-1133">Transmembrane helix</keyword>
<accession>A0A2H0N815</accession>
<evidence type="ECO:0000313" key="3">
    <source>
        <dbReference type="Proteomes" id="UP000229893"/>
    </source>
</evidence>
<gene>
    <name evidence="2" type="ORF">COV57_01350</name>
</gene>
<dbReference type="EMBL" id="PCWO01000019">
    <property type="protein sequence ID" value="PIR05029.1"/>
    <property type="molecule type" value="Genomic_DNA"/>
</dbReference>
<reference evidence="2 3" key="1">
    <citation type="submission" date="2017-09" db="EMBL/GenBank/DDBJ databases">
        <title>Depth-based differentiation of microbial function through sediment-hosted aquifers and enrichment of novel symbionts in the deep terrestrial subsurface.</title>
        <authorList>
            <person name="Probst A.J."/>
            <person name="Ladd B."/>
            <person name="Jarett J.K."/>
            <person name="Geller-Mcgrath D.E."/>
            <person name="Sieber C.M."/>
            <person name="Emerson J.B."/>
            <person name="Anantharaman K."/>
            <person name="Thomas B.C."/>
            <person name="Malmstrom R."/>
            <person name="Stieglmeier M."/>
            <person name="Klingl A."/>
            <person name="Woyke T."/>
            <person name="Ryan C.M."/>
            <person name="Banfield J.F."/>
        </authorList>
    </citation>
    <scope>NUCLEOTIDE SEQUENCE [LARGE SCALE GENOMIC DNA]</scope>
    <source>
        <strain evidence="2">CG11_big_fil_rev_8_21_14_0_20_35_14</strain>
    </source>
</reference>
<evidence type="ECO:0000256" key="1">
    <source>
        <dbReference type="SAM" id="Phobius"/>
    </source>
</evidence>
<evidence type="ECO:0000313" key="2">
    <source>
        <dbReference type="EMBL" id="PIR05029.1"/>
    </source>
</evidence>
<sequence length="156" mass="17699">MEQIISQLKKLQNIKPNTDYKNKSRLLILETYNQTSFTRFNEIFKFSLALSLTASFLLLIIGGVNYLENSPLPLTITGLNIKTLEAEAKNLKLDITISEIEKYEVNQDNLSIALSQAITDNPIQFESIVLNKETKDVNLNDPVNKDIDNALQKILE</sequence>
<name>A0A2H0N815_9BACT</name>
<dbReference type="Proteomes" id="UP000229893">
    <property type="component" value="Unassembled WGS sequence"/>
</dbReference>
<keyword evidence="1" id="KW-0472">Membrane</keyword>
<proteinExistence type="predicted"/>
<comment type="caution">
    <text evidence="2">The sequence shown here is derived from an EMBL/GenBank/DDBJ whole genome shotgun (WGS) entry which is preliminary data.</text>
</comment>
<dbReference type="AlphaFoldDB" id="A0A2H0N815"/>
<protein>
    <submittedName>
        <fullName evidence="2">Uncharacterized protein</fullName>
    </submittedName>
</protein>